<keyword evidence="2" id="KW-1185">Reference proteome</keyword>
<proteinExistence type="predicted"/>
<name>A0AC61DF62_9FIRM</name>
<organism evidence="1 2">
    <name type="scientific">Sporanaerobium hydrogeniformans</name>
    <dbReference type="NCBI Taxonomy" id="3072179"/>
    <lineage>
        <taxon>Bacteria</taxon>
        <taxon>Bacillati</taxon>
        <taxon>Bacillota</taxon>
        <taxon>Clostridia</taxon>
        <taxon>Lachnospirales</taxon>
        <taxon>Lachnospiraceae</taxon>
        <taxon>Sporanaerobium</taxon>
    </lineage>
</organism>
<dbReference type="EMBL" id="PEDL01000003">
    <property type="protein sequence ID" value="PHV71473.1"/>
    <property type="molecule type" value="Genomic_DNA"/>
</dbReference>
<reference evidence="1" key="1">
    <citation type="submission" date="2017-10" db="EMBL/GenBank/DDBJ databases">
        <title>Genome sequence of cellulolytic Lachnospiraceae bacterium XHS1971 isolated from hotspring sediment.</title>
        <authorList>
            <person name="Vasudevan G."/>
            <person name="Joshi A.J."/>
            <person name="Hivarkar S."/>
            <person name="Lanjekar V.B."/>
            <person name="Dhakephalkar P.K."/>
            <person name="Dagar S."/>
        </authorList>
    </citation>
    <scope>NUCLEOTIDE SEQUENCE</scope>
    <source>
        <strain evidence="1">XHS1971</strain>
    </source>
</reference>
<comment type="caution">
    <text evidence="1">The sequence shown here is derived from an EMBL/GenBank/DDBJ whole genome shotgun (WGS) entry which is preliminary data.</text>
</comment>
<sequence length="439" mass="48446">MKGLTFKKGIHPHYHKESTQDKPITILAPKGEMVYPMSQHIGAPCTPLVKKGDHVYVGQKIGEVTGFVAAPIHASVSGTVKAVEERLTFRGIKDKCIVIENDFLYEEIQELQAYRMPDIKSLGRKELVDIVKEAGLVGMGGAAFPTHVKLNIPEDKEVEFIIINGAECEPYLTSDHRVMLEEGERIIAGLEILLQVFPKAKALIGIEDNKMDAIENLTHLAKEMTRIEVCTLHTKYPQGSEKHLIYATTGREVPSGKLPIEVGCIVQNIDSIVAIWRAVTKGRPIMRRIITVAGSGVKNPCNLKVRTGTSYREILDYAQWDEERTVKIIAGGPMMGVAISDVDVPVVKGTSAILCFTEEEVKGEKTSHCIRCSKCVQVCPMGLIPNVLHRSAIHDKLENFTAHHGMDCIECGCCSFICPAKCELVQSIRTAKAQLRAKK</sequence>
<evidence type="ECO:0000313" key="1">
    <source>
        <dbReference type="EMBL" id="PHV71473.1"/>
    </source>
</evidence>
<evidence type="ECO:0000313" key="2">
    <source>
        <dbReference type="Proteomes" id="UP000224460"/>
    </source>
</evidence>
<dbReference type="Proteomes" id="UP000224460">
    <property type="component" value="Unassembled WGS sequence"/>
</dbReference>
<protein>
    <submittedName>
        <fullName evidence="1">Electron transport complex subunit RsxC</fullName>
    </submittedName>
</protein>
<accession>A0AC61DF62</accession>
<gene>
    <name evidence="1" type="ORF">CS063_05340</name>
</gene>